<comment type="caution">
    <text evidence="9">The sequence shown here is derived from an EMBL/GenBank/DDBJ whole genome shotgun (WGS) entry which is preliminary data.</text>
</comment>
<dbReference type="NCBIfam" id="TIGR00500">
    <property type="entry name" value="met_pdase_I"/>
    <property type="match status" value="1"/>
</dbReference>
<dbReference type="GO" id="GO:0005829">
    <property type="term" value="C:cytosol"/>
    <property type="evidence" value="ECO:0007669"/>
    <property type="project" value="TreeGrafter"/>
</dbReference>
<evidence type="ECO:0000313" key="9">
    <source>
        <dbReference type="EMBL" id="KKU34141.1"/>
    </source>
</evidence>
<dbReference type="GO" id="GO:0070006">
    <property type="term" value="F:metalloaminopeptidase activity"/>
    <property type="evidence" value="ECO:0007669"/>
    <property type="project" value="UniProtKB-UniRule"/>
</dbReference>
<dbReference type="PRINTS" id="PR00599">
    <property type="entry name" value="MAPEPTIDASE"/>
</dbReference>
<dbReference type="EC" id="3.4.11.18" evidence="6 7"/>
<comment type="catalytic activity">
    <reaction evidence="6 7">
        <text>Release of N-terminal amino acids, preferentially methionine, from peptides and arylamides.</text>
        <dbReference type="EC" id="3.4.11.18"/>
    </reaction>
</comment>
<dbReference type="EMBL" id="LCMG01000003">
    <property type="protein sequence ID" value="KKU34141.1"/>
    <property type="molecule type" value="Genomic_DNA"/>
</dbReference>
<keyword evidence="5 6" id="KW-0378">Hydrolase</keyword>
<evidence type="ECO:0000256" key="3">
    <source>
        <dbReference type="ARBA" id="ARBA00022670"/>
    </source>
</evidence>
<accession>A0A0G1PN27</accession>
<reference evidence="9 10" key="1">
    <citation type="journal article" date="2015" name="Nature">
        <title>rRNA introns, odd ribosomes, and small enigmatic genomes across a large radiation of phyla.</title>
        <authorList>
            <person name="Brown C.T."/>
            <person name="Hug L.A."/>
            <person name="Thomas B.C."/>
            <person name="Sharon I."/>
            <person name="Castelle C.J."/>
            <person name="Singh A."/>
            <person name="Wilkins M.J."/>
            <person name="Williams K.H."/>
            <person name="Banfield J.F."/>
        </authorList>
    </citation>
    <scope>NUCLEOTIDE SEQUENCE [LARGE SCALE GENOMIC DNA]</scope>
</reference>
<name>A0A0G1PN27_9BACT</name>
<dbReference type="InterPro" id="IPR036005">
    <property type="entry name" value="Creatinase/aminopeptidase-like"/>
</dbReference>
<keyword evidence="2 6" id="KW-0031">Aminopeptidase</keyword>
<dbReference type="InterPro" id="IPR000994">
    <property type="entry name" value="Pept_M24"/>
</dbReference>
<feature type="binding site" evidence="6">
    <location>
        <position position="112"/>
    </location>
    <ligand>
        <name>a divalent metal cation</name>
        <dbReference type="ChEBI" id="CHEBI:60240"/>
        <label>2</label>
        <note>catalytic</note>
    </ligand>
</feature>
<feature type="binding site" evidence="6">
    <location>
        <position position="175"/>
    </location>
    <ligand>
        <name>a divalent metal cation</name>
        <dbReference type="ChEBI" id="CHEBI:60240"/>
        <label>2</label>
        <note>catalytic</note>
    </ligand>
</feature>
<feature type="binding site" evidence="6">
    <location>
        <position position="182"/>
    </location>
    <ligand>
        <name>substrate</name>
    </ligand>
</feature>
<comment type="function">
    <text evidence="1 6">Removes the N-terminal methionine from nascent proteins. The N-terminal methionine is often cleaved when the second residue in the primary sequence is small and uncharged (Met-Ala-, Cys, Gly, Pro, Ser, Thr, or Val). Requires deformylation of the N(alpha)-formylated initiator methionine before it can be hydrolyzed.</text>
</comment>
<protein>
    <recommendedName>
        <fullName evidence="6 7">Methionine aminopeptidase</fullName>
        <shortName evidence="6">MAP</shortName>
        <shortName evidence="6">MetAP</shortName>
        <ecNumber evidence="6 7">3.4.11.18</ecNumber>
    </recommendedName>
    <alternativeName>
        <fullName evidence="6">Peptidase M</fullName>
    </alternativeName>
</protein>
<evidence type="ECO:0000256" key="4">
    <source>
        <dbReference type="ARBA" id="ARBA00022723"/>
    </source>
</evidence>
<dbReference type="Proteomes" id="UP000034705">
    <property type="component" value="Unassembled WGS sequence"/>
</dbReference>
<dbReference type="SUPFAM" id="SSF55920">
    <property type="entry name" value="Creatinase/aminopeptidase"/>
    <property type="match status" value="1"/>
</dbReference>
<feature type="binding site" evidence="6">
    <location>
        <position position="112"/>
    </location>
    <ligand>
        <name>a divalent metal cation</name>
        <dbReference type="ChEBI" id="CHEBI:60240"/>
        <label>1</label>
    </ligand>
</feature>
<feature type="binding site" evidence="6">
    <location>
        <position position="83"/>
    </location>
    <ligand>
        <name>substrate</name>
    </ligand>
</feature>
<comment type="subunit">
    <text evidence="6">Monomer.</text>
</comment>
<feature type="binding site" evidence="6">
    <location>
        <position position="101"/>
    </location>
    <ligand>
        <name>a divalent metal cation</name>
        <dbReference type="ChEBI" id="CHEBI:60240"/>
        <label>1</label>
    </ligand>
</feature>
<keyword evidence="3 6" id="KW-0645">Protease</keyword>
<feature type="binding site" evidence="6">
    <location>
        <position position="240"/>
    </location>
    <ligand>
        <name>a divalent metal cation</name>
        <dbReference type="ChEBI" id="CHEBI:60240"/>
        <label>2</label>
        <note>catalytic</note>
    </ligand>
</feature>
<evidence type="ECO:0000256" key="5">
    <source>
        <dbReference type="ARBA" id="ARBA00022801"/>
    </source>
</evidence>
<dbReference type="GO" id="GO:0004239">
    <property type="term" value="F:initiator methionyl aminopeptidase activity"/>
    <property type="evidence" value="ECO:0007669"/>
    <property type="project" value="UniProtKB-UniRule"/>
</dbReference>
<evidence type="ECO:0000256" key="6">
    <source>
        <dbReference type="HAMAP-Rule" id="MF_01974"/>
    </source>
</evidence>
<comment type="cofactor">
    <cofactor evidence="6">
        <name>Co(2+)</name>
        <dbReference type="ChEBI" id="CHEBI:48828"/>
    </cofactor>
    <cofactor evidence="6">
        <name>Zn(2+)</name>
        <dbReference type="ChEBI" id="CHEBI:29105"/>
    </cofactor>
    <cofactor evidence="6">
        <name>Mn(2+)</name>
        <dbReference type="ChEBI" id="CHEBI:29035"/>
    </cofactor>
    <cofactor evidence="6">
        <name>Fe(2+)</name>
        <dbReference type="ChEBI" id="CHEBI:29033"/>
    </cofactor>
    <text evidence="6">Binds 2 divalent metal cations per subunit. Has a high-affinity and a low affinity metal-binding site. The true nature of the physiological cofactor is under debate. The enzyme is active with cobalt, zinc, manganese or divalent iron ions. Most likely, methionine aminopeptidases function as mononuclear Fe(2+)-metalloproteases under physiological conditions, and the catalytically relevant metal-binding site has been assigned to the histidine-containing high-affinity site.</text>
</comment>
<feature type="domain" description="Peptidase M24" evidence="8">
    <location>
        <begin position="12"/>
        <end position="246"/>
    </location>
</feature>
<dbReference type="HAMAP" id="MF_01974">
    <property type="entry name" value="MetAP_1"/>
    <property type="match status" value="1"/>
</dbReference>
<dbReference type="PANTHER" id="PTHR43330">
    <property type="entry name" value="METHIONINE AMINOPEPTIDASE"/>
    <property type="match status" value="1"/>
</dbReference>
<comment type="similarity">
    <text evidence="6">Belongs to the peptidase M24A family. Methionine aminopeptidase type 1 subfamily.</text>
</comment>
<dbReference type="GO" id="GO:0006508">
    <property type="term" value="P:proteolysis"/>
    <property type="evidence" value="ECO:0007669"/>
    <property type="project" value="UniProtKB-KW"/>
</dbReference>
<dbReference type="Pfam" id="PF00557">
    <property type="entry name" value="Peptidase_M24"/>
    <property type="match status" value="1"/>
</dbReference>
<dbReference type="PANTHER" id="PTHR43330:SF27">
    <property type="entry name" value="METHIONINE AMINOPEPTIDASE"/>
    <property type="match status" value="1"/>
</dbReference>
<evidence type="ECO:0000256" key="1">
    <source>
        <dbReference type="ARBA" id="ARBA00002521"/>
    </source>
</evidence>
<keyword evidence="4 6" id="KW-0479">Metal-binding</keyword>
<evidence type="ECO:0000313" key="10">
    <source>
        <dbReference type="Proteomes" id="UP000034705"/>
    </source>
</evidence>
<dbReference type="InterPro" id="IPR002467">
    <property type="entry name" value="Pept_M24A_MAP1"/>
</dbReference>
<gene>
    <name evidence="6" type="primary">map</name>
    <name evidence="9" type="ORF">UX45_C0003G0032</name>
</gene>
<evidence type="ECO:0000256" key="2">
    <source>
        <dbReference type="ARBA" id="ARBA00022438"/>
    </source>
</evidence>
<evidence type="ECO:0000256" key="7">
    <source>
        <dbReference type="RuleBase" id="RU003653"/>
    </source>
</evidence>
<dbReference type="GO" id="GO:0046872">
    <property type="term" value="F:metal ion binding"/>
    <property type="evidence" value="ECO:0007669"/>
    <property type="project" value="UniProtKB-UniRule"/>
</dbReference>
<organism evidence="9 10">
    <name type="scientific">Candidatus Uhrbacteria bacterium GW2011_GWF2_46_218</name>
    <dbReference type="NCBI Taxonomy" id="1619001"/>
    <lineage>
        <taxon>Bacteria</taxon>
        <taxon>Candidatus Uhriibacteriota</taxon>
    </lineage>
</organism>
<dbReference type="Gene3D" id="3.90.230.10">
    <property type="entry name" value="Creatinase/methionine aminopeptidase superfamily"/>
    <property type="match status" value="1"/>
</dbReference>
<feature type="binding site" evidence="6">
    <location>
        <position position="209"/>
    </location>
    <ligand>
        <name>a divalent metal cation</name>
        <dbReference type="ChEBI" id="CHEBI:60240"/>
        <label>2</label>
        <note>catalytic</note>
    </ligand>
</feature>
<sequence length="258" mass="28191">MALIKTTEEIDRMRRGGFILSQTMKEVISIVQPGLFFKDLDMVAKNFLTKMGATPSFQGYQSSPEDIPFPSALCVSINEEVVHGLGNRERRLQEGDVVGLDLGCWFEGMCTDMAVTVGVGKISHQAEQLIRVTQEALFHGVSAARAGQQLSCISQAIESAIRPYGYGIVEALGGHGVGHDVHEPPYIPNFTNHHYKDVTLTTGMCLALEPMVGLGSCHVRTAEDGWAVLMEDCQISAHAEVTIVIQEEYAEILTPFPL</sequence>
<proteinExistence type="inferred from homology"/>
<dbReference type="InterPro" id="IPR001714">
    <property type="entry name" value="Pept_M24_MAP"/>
</dbReference>
<evidence type="ECO:0000259" key="8">
    <source>
        <dbReference type="Pfam" id="PF00557"/>
    </source>
</evidence>
<dbReference type="AlphaFoldDB" id="A0A0G1PN27"/>
<dbReference type="PATRIC" id="fig|1619001.3.peg.219"/>
<feature type="binding site" evidence="6">
    <location>
        <position position="240"/>
    </location>
    <ligand>
        <name>a divalent metal cation</name>
        <dbReference type="ChEBI" id="CHEBI:60240"/>
        <label>1</label>
    </ligand>
</feature>